<dbReference type="Gene3D" id="1.25.40.10">
    <property type="entry name" value="Tetratricopeptide repeat domain"/>
    <property type="match status" value="1"/>
</dbReference>
<dbReference type="InterPro" id="IPR041569">
    <property type="entry name" value="AAA_lid_3"/>
</dbReference>
<dbReference type="InterPro" id="IPR011990">
    <property type="entry name" value="TPR-like_helical_dom_sf"/>
</dbReference>
<comment type="similarity">
    <text evidence="3">Belongs to the AAA ATPase family.</text>
</comment>
<keyword evidence="6" id="KW-1185">Reference proteome</keyword>
<dbReference type="Pfam" id="PF00004">
    <property type="entry name" value="AAA"/>
    <property type="match status" value="1"/>
</dbReference>
<gene>
    <name evidence="5" type="ORF">QTN47_06590</name>
</gene>
<dbReference type="PROSITE" id="PS00674">
    <property type="entry name" value="AAA"/>
    <property type="match status" value="1"/>
</dbReference>
<dbReference type="PANTHER" id="PTHR23077">
    <property type="entry name" value="AAA-FAMILY ATPASE"/>
    <property type="match status" value="1"/>
</dbReference>
<dbReference type="SUPFAM" id="SSF52540">
    <property type="entry name" value="P-loop containing nucleoside triphosphate hydrolases"/>
    <property type="match status" value="1"/>
</dbReference>
<name>A0ABV3ZFI2_9BACT</name>
<evidence type="ECO:0000259" key="4">
    <source>
        <dbReference type="SMART" id="SM00382"/>
    </source>
</evidence>
<evidence type="ECO:0000256" key="1">
    <source>
        <dbReference type="ARBA" id="ARBA00022741"/>
    </source>
</evidence>
<dbReference type="RefSeq" id="WP_369328558.1">
    <property type="nucleotide sequence ID" value="NZ_JAULBC010000002.1"/>
</dbReference>
<dbReference type="InterPro" id="IPR003959">
    <property type="entry name" value="ATPase_AAA_core"/>
</dbReference>
<dbReference type="Pfam" id="PF17862">
    <property type="entry name" value="AAA_lid_3"/>
    <property type="match status" value="1"/>
</dbReference>
<dbReference type="Proteomes" id="UP001560573">
    <property type="component" value="Unassembled WGS sequence"/>
</dbReference>
<dbReference type="Gene3D" id="1.10.8.60">
    <property type="match status" value="1"/>
</dbReference>
<evidence type="ECO:0000256" key="3">
    <source>
        <dbReference type="RuleBase" id="RU003651"/>
    </source>
</evidence>
<dbReference type="InterPro" id="IPR003593">
    <property type="entry name" value="AAA+_ATPase"/>
</dbReference>
<dbReference type="SUPFAM" id="SSF48452">
    <property type="entry name" value="TPR-like"/>
    <property type="match status" value="1"/>
</dbReference>
<keyword evidence="2 3" id="KW-0067">ATP-binding</keyword>
<dbReference type="InterPro" id="IPR003960">
    <property type="entry name" value="ATPase_AAA_CS"/>
</dbReference>
<keyword evidence="1 3" id="KW-0547">Nucleotide-binding</keyword>
<accession>A0ABV3ZFI2</accession>
<protein>
    <submittedName>
        <fullName evidence="5">AAA family ATPase</fullName>
    </submittedName>
</protein>
<proteinExistence type="inferred from homology"/>
<dbReference type="PANTHER" id="PTHR23077:SF171">
    <property type="entry name" value="NUCLEAR VALOSIN-CONTAINING PROTEIN-LIKE"/>
    <property type="match status" value="1"/>
</dbReference>
<comment type="caution">
    <text evidence="5">The sequence shown here is derived from an EMBL/GenBank/DDBJ whole genome shotgun (WGS) entry which is preliminary data.</text>
</comment>
<dbReference type="InterPro" id="IPR050168">
    <property type="entry name" value="AAA_ATPase_domain"/>
</dbReference>
<dbReference type="Gene3D" id="3.40.50.300">
    <property type="entry name" value="P-loop containing nucleotide triphosphate hydrolases"/>
    <property type="match status" value="1"/>
</dbReference>
<evidence type="ECO:0000313" key="5">
    <source>
        <dbReference type="EMBL" id="MEX6687154.1"/>
    </source>
</evidence>
<feature type="domain" description="AAA+ ATPase" evidence="4">
    <location>
        <begin position="205"/>
        <end position="342"/>
    </location>
</feature>
<dbReference type="SMART" id="SM00382">
    <property type="entry name" value="AAA"/>
    <property type="match status" value="1"/>
</dbReference>
<dbReference type="InterPro" id="IPR027417">
    <property type="entry name" value="P-loop_NTPase"/>
</dbReference>
<reference evidence="5 6" key="1">
    <citation type="submission" date="2023-07" db="EMBL/GenBank/DDBJ databases">
        <authorList>
            <person name="Lian W.-H."/>
        </authorList>
    </citation>
    <scope>NUCLEOTIDE SEQUENCE [LARGE SCALE GENOMIC DNA]</scope>
    <source>
        <strain evidence="5 6">SYSU DXS3180</strain>
    </source>
</reference>
<sequence>MSEAIEQLKEAVSFSPENIPLRLHLAEMMIKEHLLNEAAEQYNEVLKRSYGNIKAKKGLASVYYRQKKYSTAVIVFEELFKEEVLSWDEMVLFVRSLVKEESFDEAIEVYKKVLAINPSFVDEELDGMLRSPSAGTFTDSDEFDEEEFFGDFEDEKASKQNFFMEKPDIKFEDVGGMDKVKNEISMKIIQPLKNPDLYKAFGKKIGGGILLYGPPGCGKTYLARATAGEINAGFINIGLHDILDMWMGNSEKNLHAVFEYARKNAPCVVFFDEVDALGASRSDLRQSSMRHVINQFLAELDGVASKNDGILVLAATNAPWSVDSAFRRPGRFDRIVFVAPPDEKGRAEILKQHLKNKPVENIDINALAKSTAEYSGADIQAIVDIATEAKLEESMAKGSLEKITTKDLQKAVKQHRPTTQEWFGTARNYALYANESGLYDDILQYLKINK</sequence>
<dbReference type="EMBL" id="JAULBC010000002">
    <property type="protein sequence ID" value="MEX6687154.1"/>
    <property type="molecule type" value="Genomic_DNA"/>
</dbReference>
<evidence type="ECO:0000313" key="6">
    <source>
        <dbReference type="Proteomes" id="UP001560573"/>
    </source>
</evidence>
<evidence type="ECO:0000256" key="2">
    <source>
        <dbReference type="ARBA" id="ARBA00022840"/>
    </source>
</evidence>
<organism evidence="5 6">
    <name type="scientific">Danxiaibacter flavus</name>
    <dbReference type="NCBI Taxonomy" id="3049108"/>
    <lineage>
        <taxon>Bacteria</taxon>
        <taxon>Pseudomonadati</taxon>
        <taxon>Bacteroidota</taxon>
        <taxon>Chitinophagia</taxon>
        <taxon>Chitinophagales</taxon>
        <taxon>Chitinophagaceae</taxon>
        <taxon>Danxiaibacter</taxon>
    </lineage>
</organism>